<sequence>MRHSWMRGAFLALAASGLSACLGGIEVPIPDIANPFGMQTPARQVTVSAPTSKSEASAVAGHRSTRVASASFDRDALMIADCYTVDPYKPIRIAKPAPGAPGNAAAYLGQWGGGAWDGRVCHDLWVMEVSADGKVLMFDAHGPGYRQDATGFLRRGEITPDGRIRVRKGGAMVTYWIEDGVLYGERLSGQQLHRIMMRKKS</sequence>
<name>A0A1H3BKS0_9RHOB</name>
<keyword evidence="1" id="KW-0732">Signal</keyword>
<dbReference type="Proteomes" id="UP000199118">
    <property type="component" value="Unassembled WGS sequence"/>
</dbReference>
<organism evidence="2 3">
    <name type="scientific">Albimonas donghaensis</name>
    <dbReference type="NCBI Taxonomy" id="356660"/>
    <lineage>
        <taxon>Bacteria</taxon>
        <taxon>Pseudomonadati</taxon>
        <taxon>Pseudomonadota</taxon>
        <taxon>Alphaproteobacteria</taxon>
        <taxon>Rhodobacterales</taxon>
        <taxon>Paracoccaceae</taxon>
        <taxon>Albimonas</taxon>
    </lineage>
</organism>
<dbReference type="AlphaFoldDB" id="A0A1H3BKS0"/>
<reference evidence="2 3" key="1">
    <citation type="submission" date="2016-10" db="EMBL/GenBank/DDBJ databases">
        <authorList>
            <person name="de Groot N.N."/>
        </authorList>
    </citation>
    <scope>NUCLEOTIDE SEQUENCE [LARGE SCALE GENOMIC DNA]</scope>
    <source>
        <strain evidence="2 3">DSM 17890</strain>
    </source>
</reference>
<gene>
    <name evidence="2" type="ORF">SAMN05444336_10566</name>
</gene>
<dbReference type="EMBL" id="FNMZ01000005">
    <property type="protein sequence ID" value="SDX42496.1"/>
    <property type="molecule type" value="Genomic_DNA"/>
</dbReference>
<feature type="signal peptide" evidence="1">
    <location>
        <begin position="1"/>
        <end position="20"/>
    </location>
</feature>
<dbReference type="STRING" id="356660.SAMN05444336_10566"/>
<feature type="chain" id="PRO_5011473245" description="Lipoprotein" evidence="1">
    <location>
        <begin position="21"/>
        <end position="201"/>
    </location>
</feature>
<proteinExistence type="predicted"/>
<evidence type="ECO:0000256" key="1">
    <source>
        <dbReference type="SAM" id="SignalP"/>
    </source>
</evidence>
<accession>A0A1H3BKS0</accession>
<evidence type="ECO:0008006" key="4">
    <source>
        <dbReference type="Google" id="ProtNLM"/>
    </source>
</evidence>
<dbReference type="PROSITE" id="PS51257">
    <property type="entry name" value="PROKAR_LIPOPROTEIN"/>
    <property type="match status" value="1"/>
</dbReference>
<keyword evidence="3" id="KW-1185">Reference proteome</keyword>
<evidence type="ECO:0000313" key="2">
    <source>
        <dbReference type="EMBL" id="SDX42496.1"/>
    </source>
</evidence>
<evidence type="ECO:0000313" key="3">
    <source>
        <dbReference type="Proteomes" id="UP000199118"/>
    </source>
</evidence>
<protein>
    <recommendedName>
        <fullName evidence="4">Lipoprotein</fullName>
    </recommendedName>
</protein>